<feature type="compositionally biased region" description="Polar residues" evidence="1">
    <location>
        <begin position="387"/>
        <end position="413"/>
    </location>
</feature>
<protein>
    <recommendedName>
        <fullName evidence="4">Proteophosphoglycan ppg4</fullName>
    </recommendedName>
</protein>
<feature type="compositionally biased region" description="Basic and acidic residues" evidence="1">
    <location>
        <begin position="805"/>
        <end position="819"/>
    </location>
</feature>
<feature type="region of interest" description="Disordered" evidence="1">
    <location>
        <begin position="622"/>
        <end position="708"/>
    </location>
</feature>
<reference evidence="2 3" key="1">
    <citation type="submission" date="2024-01" db="EMBL/GenBank/DDBJ databases">
        <authorList>
            <person name="Allen C."/>
            <person name="Tagirdzhanova G."/>
        </authorList>
    </citation>
    <scope>NUCLEOTIDE SEQUENCE [LARGE SCALE GENOMIC DNA]</scope>
</reference>
<feature type="region of interest" description="Disordered" evidence="1">
    <location>
        <begin position="1"/>
        <end position="183"/>
    </location>
</feature>
<feature type="compositionally biased region" description="Low complexity" evidence="1">
    <location>
        <begin position="146"/>
        <end position="161"/>
    </location>
</feature>
<gene>
    <name evidence="2" type="ORF">SEUCBS140593_009961</name>
</gene>
<feature type="compositionally biased region" description="Polar residues" evidence="1">
    <location>
        <begin position="68"/>
        <end position="81"/>
    </location>
</feature>
<feature type="region of interest" description="Disordered" evidence="1">
    <location>
        <begin position="795"/>
        <end position="819"/>
    </location>
</feature>
<organism evidence="2 3">
    <name type="scientific">Sporothrix eucalyptigena</name>
    <dbReference type="NCBI Taxonomy" id="1812306"/>
    <lineage>
        <taxon>Eukaryota</taxon>
        <taxon>Fungi</taxon>
        <taxon>Dikarya</taxon>
        <taxon>Ascomycota</taxon>
        <taxon>Pezizomycotina</taxon>
        <taxon>Sordariomycetes</taxon>
        <taxon>Sordariomycetidae</taxon>
        <taxon>Ophiostomatales</taxon>
        <taxon>Ophiostomataceae</taxon>
        <taxon>Sporothrix</taxon>
    </lineage>
</organism>
<feature type="compositionally biased region" description="Low complexity" evidence="1">
    <location>
        <begin position="456"/>
        <end position="471"/>
    </location>
</feature>
<evidence type="ECO:0008006" key="4">
    <source>
        <dbReference type="Google" id="ProtNLM"/>
    </source>
</evidence>
<evidence type="ECO:0000256" key="1">
    <source>
        <dbReference type="SAM" id="MobiDB-lite"/>
    </source>
</evidence>
<evidence type="ECO:0000313" key="2">
    <source>
        <dbReference type="EMBL" id="CAK7237439.1"/>
    </source>
</evidence>
<evidence type="ECO:0000313" key="3">
    <source>
        <dbReference type="Proteomes" id="UP001642482"/>
    </source>
</evidence>
<proteinExistence type="predicted"/>
<feature type="compositionally biased region" description="Polar residues" evidence="1">
    <location>
        <begin position="481"/>
        <end position="502"/>
    </location>
</feature>
<keyword evidence="3" id="KW-1185">Reference proteome</keyword>
<feature type="region of interest" description="Disordered" evidence="1">
    <location>
        <begin position="387"/>
        <end position="529"/>
    </location>
</feature>
<feature type="compositionally biased region" description="Polar residues" evidence="1">
    <location>
        <begin position="170"/>
        <end position="179"/>
    </location>
</feature>
<comment type="caution">
    <text evidence="2">The sequence shown here is derived from an EMBL/GenBank/DDBJ whole genome shotgun (WGS) entry which is preliminary data.</text>
</comment>
<dbReference type="Proteomes" id="UP001642482">
    <property type="component" value="Unassembled WGS sequence"/>
</dbReference>
<feature type="compositionally biased region" description="Polar residues" evidence="1">
    <location>
        <begin position="120"/>
        <end position="143"/>
    </location>
</feature>
<name>A0ABP0CZ59_9PEZI</name>
<sequence length="819" mass="88477">MGLMTLLARKINPDKHQPQLRAPTYDRKISSKSPVRLVQTVSPSGTVSHGHGSSDASKSLSKGLKSHQYPSSPLSQASFSEESPAPAPVVLGFRGDDAPSRPNTSYGKLDADARRIGTLHSPSTTSLKSSRLSQLVTPRTRSSLVPAPASASKPTTPSTAAQMKQKAHRPQNSISSSKLARSIRSDGGKGYVDLLDAQSEFKPSDFHTRVKAAGTRDYGEDVADRNIGVNGCDLDSQPVQAFYAIRPGASSRASAFDQRRPFSSWNRPPNFSDDEDDNMYHPQVIKQASIDSALWSKSLNSSHPAFYGNAHSQAILSAAALQKSRALKRQTYNAVPSTASLGAYGTPSLAEIEALHEQQRLLNRKARGHSLQVAVHDANKLVSVWDTTSPESENSSGGVRPSTSGIIKTSRSRSQSRDNARDYSRAASIITPRPRSQSGETEEHTPGRANSIRHWSITSTAPTTSSSSSATHGRRPHSRHTANTSIDLSTTGPPSTVNSSLGSVHGDGIKKMQSPKPDSRQPPALLQSPRFNIDDYVSSDDDSFIASQAERSASEEDLLFSSGYGKMGIQLPGLEDSFSAPAPIALVRSPRLANPKPVDDFRSAFGEPPLMSKFMLQKMASDESLNLDRSRSQRRRSVGASEAGPRKKSSREELGSQTQSPARRSETKRMSALLSSSTATGHTHHGNGALGSNSLLYHPRPNPHLSHSNNVGEQVIEEERSEKVDVATAIRLRKEAKSRKRASMMSIASQTSGRGLVKTVNIEGRKDGTSHEAKINALRNKINAMTADRARDISETSNVSKLVKSVREEHEHALESDGE</sequence>
<feature type="compositionally biased region" description="Basic and acidic residues" evidence="1">
    <location>
        <begin position="415"/>
        <end position="424"/>
    </location>
</feature>
<dbReference type="EMBL" id="CAWUHD010000181">
    <property type="protein sequence ID" value="CAK7237439.1"/>
    <property type="molecule type" value="Genomic_DNA"/>
</dbReference>
<accession>A0ABP0CZ59</accession>